<dbReference type="InterPro" id="IPR050780">
    <property type="entry name" value="Mucin_vWF_Thrombospondin_sf"/>
</dbReference>
<dbReference type="EMBL" id="OA882228">
    <property type="protein sequence ID" value="CAD7273955.1"/>
    <property type="molecule type" value="Genomic_DNA"/>
</dbReference>
<dbReference type="CDD" id="cd19941">
    <property type="entry name" value="TIL"/>
    <property type="match status" value="1"/>
</dbReference>
<dbReference type="GO" id="GO:0005576">
    <property type="term" value="C:extracellular region"/>
    <property type="evidence" value="ECO:0007669"/>
    <property type="project" value="UniProtKB-SubCell"/>
</dbReference>
<dbReference type="OrthoDB" id="6262482at2759"/>
<feature type="domain" description="VWFC" evidence="9">
    <location>
        <begin position="897"/>
        <end position="950"/>
    </location>
</feature>
<dbReference type="PANTHER" id="PTHR11339">
    <property type="entry name" value="EXTRACELLULAR MATRIX GLYCOPROTEIN RELATED"/>
    <property type="match status" value="1"/>
</dbReference>
<dbReference type="PROSITE" id="PS50184">
    <property type="entry name" value="VWFC_2"/>
    <property type="match status" value="1"/>
</dbReference>
<dbReference type="SMART" id="SM00192">
    <property type="entry name" value="LDLa"/>
    <property type="match status" value="1"/>
</dbReference>
<dbReference type="PROSITE" id="PS50022">
    <property type="entry name" value="FA58C_3"/>
    <property type="match status" value="1"/>
</dbReference>
<gene>
    <name evidence="11" type="ORF">NMOB1V02_LOCUS1817</name>
</gene>
<dbReference type="InterPro" id="IPR001007">
    <property type="entry name" value="VWF_dom"/>
</dbReference>
<dbReference type="SUPFAM" id="SSF49785">
    <property type="entry name" value="Galactose-binding domain-like"/>
    <property type="match status" value="1"/>
</dbReference>
<dbReference type="Gene3D" id="2.60.120.260">
    <property type="entry name" value="Galactose-binding domain-like"/>
    <property type="match status" value="1"/>
</dbReference>
<protein>
    <recommendedName>
        <fullName evidence="13">SCO-spondin</fullName>
    </recommendedName>
</protein>
<evidence type="ECO:0000256" key="2">
    <source>
        <dbReference type="ARBA" id="ARBA00009456"/>
    </source>
</evidence>
<evidence type="ECO:0000259" key="10">
    <source>
        <dbReference type="PROSITE" id="PS51233"/>
    </source>
</evidence>
<feature type="domain" description="VWFD" evidence="10">
    <location>
        <begin position="244"/>
        <end position="427"/>
    </location>
</feature>
<sequence length="1285" mass="142427">MGLGNGQLSDKQLTLSSSKQAGKMSDVRFGGEHFWQPLVLDNKQFIQVDFLGPRNISGLIFASDIQVQVTEVKVEFSNDGLNWIPIGSQQVTFQTKNSTTTVKDVRVFLATLHRRVLVPVFCAGQEDNAYAPGTTFRNENCEECLCKIGGVADCRPKNCTLFACPKNNMQKFAARGEGLCECKCRECPAGERLCPTSNDCTKIDKWCDGVRDCADDELDCPTLMSITTTPNPEMTTTETPEREARCFAIGRTVKTFDGTHFKYDFCDNTMLADRKKNFSVNLKKICNTSNGTVCTRVLVLLFRHQSKRHELILHSNFTAFFNGRRFSVQQMDRILRRMKNFRMDIFKMGNSVVLLHDHDEIGEIRVVWNSQQHLRIAVTGEALNNVFGMCGSFDDNQANDYVLPGGGSALVSQVFGDSWANKATKCPDPVPCSEDLQRKSWEICKLIKESPFESCSSHLDVDQFLSHCAETACQCLQNAGGNLHKMEKCRCSAPQNFATACANVGGSEFSETVTNWRRLYDCPGQCPKGFVHFDCPPDMCQETCTNGGFVDCSDRRSYQLLADTMCFPGCYCPEGLIEKDGACVPPKTCHDMSCEVSTSGQRLIGFDRNPRDFVGNCSHVLVDSPGLQNETIVNGKLVEHGVNLRTDGVDVRYFGENLAEILLILEQVRISFAEENFAIKLSSHVFRDSTGGLCGDKNSTAFSGQALQKYLPGLQICEQEVGDESVKQCSPEAEKLAREICRGIHRPAEHDCLALESPTKYAEMCERELCKFSQESRDELMARSCAIFRQYFSRCEEFGVCVQWRSERYCPGTCSNGRTFQSCRRSCSDVCSSEEPLSKIVDLIDLRSKPTVPGTSCAATGFLEGCFCPGNQLFSVKRNKCVPEHQCNACDEFGHFPGDVWQPDACSNCTCSDVGGIECTVKQCPAAPICGRGQEVMTEAGECCDVHECKAIKILETCAELQKPVCRFGQVLKLVEGDDHACPFYACEPPKQSCIYEHKFRADAQGNVFQVADFLRETKLHPANETWFDGPCNRCKCETASSAADANPVFYPVCVQEVCEDLTELERNYQLELVKSPGKCCPEGYAYKTPSESGTDDCCGKCVKVACLDDSGNVKQPNETWLSSDGCLHYECVLNTAVGQVHTVGGRVECPFFDSQCPEADVHFSPDGCCKLCNSSSLSHANCEAVTIQDQETQKTIADPRSPKRLCKPKYHLSEWKACLGHCESAFSFPTAPVPGIFGEKEKRCSCCQPEASSSINVTWICQDGFEFRAEVKSVSTCQCLPCGY</sequence>
<dbReference type="Pfam" id="PF00094">
    <property type="entry name" value="VWD"/>
    <property type="match status" value="1"/>
</dbReference>
<dbReference type="PROSITE" id="PS01208">
    <property type="entry name" value="VWFC_1"/>
    <property type="match status" value="1"/>
</dbReference>
<evidence type="ECO:0000313" key="11">
    <source>
        <dbReference type="EMBL" id="CAD7273955.1"/>
    </source>
</evidence>
<dbReference type="SMART" id="SM00214">
    <property type="entry name" value="VWC"/>
    <property type="match status" value="3"/>
</dbReference>
<dbReference type="InterPro" id="IPR014853">
    <property type="entry name" value="VWF/SSPO/ZAN-like_Cys-rich_dom"/>
</dbReference>
<evidence type="ECO:0000256" key="4">
    <source>
        <dbReference type="ARBA" id="ARBA00023157"/>
    </source>
</evidence>
<evidence type="ECO:0000256" key="1">
    <source>
        <dbReference type="ARBA" id="ARBA00004239"/>
    </source>
</evidence>
<dbReference type="Gene3D" id="2.10.25.10">
    <property type="entry name" value="Laminin"/>
    <property type="match status" value="1"/>
</dbReference>
<dbReference type="InterPro" id="IPR008979">
    <property type="entry name" value="Galactose-bd-like_sf"/>
</dbReference>
<dbReference type="InterPro" id="IPR001846">
    <property type="entry name" value="VWF_type-D"/>
</dbReference>
<dbReference type="SMART" id="SM00041">
    <property type="entry name" value="CT"/>
    <property type="match status" value="1"/>
</dbReference>
<dbReference type="Proteomes" id="UP000678499">
    <property type="component" value="Unassembled WGS sequence"/>
</dbReference>
<evidence type="ECO:0008006" key="13">
    <source>
        <dbReference type="Google" id="ProtNLM"/>
    </source>
</evidence>
<comment type="similarity">
    <text evidence="2">Belongs to the thrombospondin family.</text>
</comment>
<keyword evidence="4" id="KW-1015">Disulfide bond</keyword>
<feature type="domain" description="CTCK" evidence="7">
    <location>
        <begin position="1183"/>
        <end position="1284"/>
    </location>
</feature>
<keyword evidence="3" id="KW-0677">Repeat</keyword>
<name>A0A7R9G9D8_9CRUS</name>
<dbReference type="InterPro" id="IPR002172">
    <property type="entry name" value="LDrepeatLR_classA_rpt"/>
</dbReference>
<dbReference type="SMART" id="SM00832">
    <property type="entry name" value="C8"/>
    <property type="match status" value="2"/>
</dbReference>
<dbReference type="SUPFAM" id="SSF57567">
    <property type="entry name" value="Serine protease inhibitors"/>
    <property type="match status" value="1"/>
</dbReference>
<keyword evidence="5" id="KW-0325">Glycoprotein</keyword>
<dbReference type="Pfam" id="PF08742">
    <property type="entry name" value="C8"/>
    <property type="match status" value="2"/>
</dbReference>
<comment type="caution">
    <text evidence="6">Lacks conserved residue(s) required for the propagation of feature annotation.</text>
</comment>
<proteinExistence type="inferred from homology"/>
<dbReference type="Pfam" id="PF00754">
    <property type="entry name" value="F5_F8_type_C"/>
    <property type="match status" value="1"/>
</dbReference>
<evidence type="ECO:0000259" key="7">
    <source>
        <dbReference type="PROSITE" id="PS01225"/>
    </source>
</evidence>
<keyword evidence="12" id="KW-1185">Reference proteome</keyword>
<evidence type="ECO:0000256" key="5">
    <source>
        <dbReference type="ARBA" id="ARBA00023180"/>
    </source>
</evidence>
<evidence type="ECO:0000313" key="12">
    <source>
        <dbReference type="Proteomes" id="UP000678499"/>
    </source>
</evidence>
<evidence type="ECO:0000256" key="3">
    <source>
        <dbReference type="ARBA" id="ARBA00022737"/>
    </source>
</evidence>
<dbReference type="InterPro" id="IPR000421">
    <property type="entry name" value="FA58C"/>
</dbReference>
<organism evidence="11">
    <name type="scientific">Notodromas monacha</name>
    <dbReference type="NCBI Taxonomy" id="399045"/>
    <lineage>
        <taxon>Eukaryota</taxon>
        <taxon>Metazoa</taxon>
        <taxon>Ecdysozoa</taxon>
        <taxon>Arthropoda</taxon>
        <taxon>Crustacea</taxon>
        <taxon>Oligostraca</taxon>
        <taxon>Ostracoda</taxon>
        <taxon>Podocopa</taxon>
        <taxon>Podocopida</taxon>
        <taxon>Cypridocopina</taxon>
        <taxon>Cypridoidea</taxon>
        <taxon>Cyprididae</taxon>
        <taxon>Notodromas</taxon>
    </lineage>
</organism>
<dbReference type="EMBL" id="CAJPEX010000191">
    <property type="protein sequence ID" value="CAG0914107.1"/>
    <property type="molecule type" value="Genomic_DNA"/>
</dbReference>
<dbReference type="PROSITE" id="PS01225">
    <property type="entry name" value="CTCK_2"/>
    <property type="match status" value="1"/>
</dbReference>
<comment type="subcellular location">
    <subcellularLocation>
        <location evidence="1">Secreted</location>
        <location evidence="1">Extracellular space</location>
    </subcellularLocation>
</comment>
<evidence type="ECO:0000259" key="9">
    <source>
        <dbReference type="PROSITE" id="PS50184"/>
    </source>
</evidence>
<dbReference type="PROSITE" id="PS51233">
    <property type="entry name" value="VWFD"/>
    <property type="match status" value="1"/>
</dbReference>
<accession>A0A7R9G9D8</accession>
<evidence type="ECO:0000256" key="6">
    <source>
        <dbReference type="PROSITE-ProRule" id="PRU00039"/>
    </source>
</evidence>
<dbReference type="InterPro" id="IPR006207">
    <property type="entry name" value="Cys_knot_C"/>
</dbReference>
<dbReference type="InterPro" id="IPR036084">
    <property type="entry name" value="Ser_inhib-like_sf"/>
</dbReference>
<feature type="domain" description="F5/8 type C" evidence="8">
    <location>
        <begin position="1"/>
        <end position="94"/>
    </location>
</feature>
<dbReference type="PROSITE" id="PS01185">
    <property type="entry name" value="CTCK_1"/>
    <property type="match status" value="1"/>
</dbReference>
<dbReference type="SMART" id="SM00216">
    <property type="entry name" value="VWD"/>
    <property type="match status" value="1"/>
</dbReference>
<evidence type="ECO:0000259" key="8">
    <source>
        <dbReference type="PROSITE" id="PS50022"/>
    </source>
</evidence>
<reference evidence="11" key="1">
    <citation type="submission" date="2020-11" db="EMBL/GenBank/DDBJ databases">
        <authorList>
            <person name="Tran Van P."/>
        </authorList>
    </citation>
    <scope>NUCLEOTIDE SEQUENCE</scope>
</reference>